<dbReference type="InterPro" id="IPR011990">
    <property type="entry name" value="TPR-like_helical_dom_sf"/>
</dbReference>
<accession>A0ABM8HWC5</accession>
<dbReference type="PROSITE" id="PS50005">
    <property type="entry name" value="TPR"/>
    <property type="match status" value="1"/>
</dbReference>
<feature type="compositionally biased region" description="Low complexity" evidence="2">
    <location>
        <begin position="116"/>
        <end position="125"/>
    </location>
</feature>
<dbReference type="EMBL" id="AP024355">
    <property type="protein sequence ID" value="BCR05021.1"/>
    <property type="molecule type" value="Genomic_DNA"/>
</dbReference>
<keyword evidence="1" id="KW-0802">TPR repeat</keyword>
<reference evidence="3 4" key="1">
    <citation type="journal article" date="2016" name="C (Basel)">
        <title>Selective Growth of and Electricity Production by Marine Exoelectrogenic Bacteria in Self-Aggregated Hydrogel of Microbially Reduced Graphene Oxide.</title>
        <authorList>
            <person name="Yoshida N."/>
            <person name="Goto Y."/>
            <person name="Miyata Y."/>
        </authorList>
    </citation>
    <scope>NUCLEOTIDE SEQUENCE [LARGE SCALE GENOMIC DNA]</scope>
    <source>
        <strain evidence="3 4">NIT-T3</strain>
    </source>
</reference>
<feature type="region of interest" description="Disordered" evidence="2">
    <location>
        <begin position="116"/>
        <end position="147"/>
    </location>
</feature>
<reference evidence="3 4" key="2">
    <citation type="journal article" date="2021" name="Int. J. Syst. Evol. Microbiol.">
        <title>Isolation and Polyphasic Characterization of Desulfuromonas versatilis sp. Nov., an Electrogenic Bacteria Capable of Versatile Metabolism Isolated from a Graphene Oxide-Reducing Enrichment Culture.</title>
        <authorList>
            <person name="Xie L."/>
            <person name="Yoshida N."/>
            <person name="Ishii S."/>
            <person name="Meng L."/>
        </authorList>
    </citation>
    <scope>NUCLEOTIDE SEQUENCE [LARGE SCALE GENOMIC DNA]</scope>
    <source>
        <strain evidence="3 4">NIT-T3</strain>
    </source>
</reference>
<dbReference type="Gene3D" id="1.25.40.10">
    <property type="entry name" value="Tetratricopeptide repeat domain"/>
    <property type="match status" value="2"/>
</dbReference>
<dbReference type="PANTHER" id="PTHR12558:SF47">
    <property type="entry name" value="LIPOPOLYSACCHARIDE ASSEMBLY PROTEIN B"/>
    <property type="match status" value="1"/>
</dbReference>
<evidence type="ECO:0000313" key="4">
    <source>
        <dbReference type="Proteomes" id="UP001319827"/>
    </source>
</evidence>
<dbReference type="PANTHER" id="PTHR12558">
    <property type="entry name" value="CELL DIVISION CYCLE 16,23,27"/>
    <property type="match status" value="1"/>
</dbReference>
<keyword evidence="4" id="KW-1185">Reference proteome</keyword>
<evidence type="ECO:0000256" key="1">
    <source>
        <dbReference type="PROSITE-ProRule" id="PRU00339"/>
    </source>
</evidence>
<organism evidence="3 4">
    <name type="scientific">Desulfuromonas versatilis</name>
    <dbReference type="NCBI Taxonomy" id="2802975"/>
    <lineage>
        <taxon>Bacteria</taxon>
        <taxon>Pseudomonadati</taxon>
        <taxon>Thermodesulfobacteriota</taxon>
        <taxon>Desulfuromonadia</taxon>
        <taxon>Desulfuromonadales</taxon>
        <taxon>Desulfuromonadaceae</taxon>
        <taxon>Desulfuromonas</taxon>
    </lineage>
</organism>
<dbReference type="InterPro" id="IPR019734">
    <property type="entry name" value="TPR_rpt"/>
</dbReference>
<name>A0ABM8HWC5_9BACT</name>
<evidence type="ECO:0000256" key="2">
    <source>
        <dbReference type="SAM" id="MobiDB-lite"/>
    </source>
</evidence>
<dbReference type="SUPFAM" id="SSF48452">
    <property type="entry name" value="TPR-like"/>
    <property type="match status" value="1"/>
</dbReference>
<dbReference type="Proteomes" id="UP001319827">
    <property type="component" value="Chromosome"/>
</dbReference>
<evidence type="ECO:0008006" key="5">
    <source>
        <dbReference type="Google" id="ProtNLM"/>
    </source>
</evidence>
<protein>
    <recommendedName>
        <fullName evidence="5">Tetratricopeptide repeat protein</fullName>
    </recommendedName>
</protein>
<dbReference type="RefSeq" id="WP_221248457.1">
    <property type="nucleotide sequence ID" value="NZ_AP024355.1"/>
</dbReference>
<evidence type="ECO:0000313" key="3">
    <source>
        <dbReference type="EMBL" id="BCR05021.1"/>
    </source>
</evidence>
<gene>
    <name evidence="3" type="ORF">DESUT3_20900</name>
</gene>
<feature type="repeat" description="TPR" evidence="1">
    <location>
        <begin position="205"/>
        <end position="238"/>
    </location>
</feature>
<sequence>MSFLKRLFGGGDPVAQVRRALDQKRWADALAIGEGVNLAALDEERNKELAGLLEQAGDGLAELNLGEGEACLRGGDQVRAAEHFDLALQQARSQSLKSAVTAARERLGSTTAAAAVRTPPASPAAHGSCADCRPASATQEQLEDQDDLDTETRLELILASYPQELAERCHELSGTFLEAFLLAHEGREPEAMERFEQVAMGNRDDLFYFERGSLLGRLGQVDQACSDLERAAQLNPGHPLVLETLITLELTAGRDASAEARLRQLLDQGQSGGFCQAALADLSARRGNQEACLEHALQAIGAGWNDPNTLLLAASLLEKSNRLSEAEALLSRISGKGCGAGAGNVYLAEFWLRRGQNLDKALEAFKRALREDPQNPRWLLRVGQAYTARGWKKEGLPLVKKALTSPDLPGVLRTEAQTLLEQQG</sequence>
<dbReference type="SMART" id="SM00028">
    <property type="entry name" value="TPR"/>
    <property type="match status" value="3"/>
</dbReference>
<dbReference type="Pfam" id="PF13181">
    <property type="entry name" value="TPR_8"/>
    <property type="match status" value="1"/>
</dbReference>
<dbReference type="Pfam" id="PF13432">
    <property type="entry name" value="TPR_16"/>
    <property type="match status" value="1"/>
</dbReference>
<proteinExistence type="predicted"/>